<proteinExistence type="predicted"/>
<evidence type="ECO:0000313" key="6">
    <source>
        <dbReference type="EMBL" id="GIQ87820.1"/>
    </source>
</evidence>
<feature type="transmembrane region" description="Helical" evidence="5">
    <location>
        <begin position="72"/>
        <end position="94"/>
    </location>
</feature>
<feature type="transmembrane region" description="Helical" evidence="5">
    <location>
        <begin position="137"/>
        <end position="159"/>
    </location>
</feature>
<sequence length="302" mass="33336">LSEPSFDVLGGLGTLAGLGALVYGVTRLEVNVTLGLMIIALSFVLIALTLWWEWNHPCAIFPKRIMKNKGIIFSLLGAMCNFSITTSISFMMPYCLQYAFGYSAGAAGTVMFITPLTNVGLGLVWSKILMKISAFPARLIGLFFAYLGPYLIGMTIHTAASPSTVWIMILCQIVNTAGMSLFVAANNVFSMSIAPIDVKGVMGGAVQTFRETGFSLGVALSCVIRDSIERKMWPYPVPDANRPIPPEFVDTYVKVFQYSLYVMAQMALLAMICTFIAGADPAELEFKRKWFPKRLYHKRYHK</sequence>
<accession>A0A9K3D503</accession>
<gene>
    <name evidence="6" type="ORF">KIPB_009934</name>
</gene>
<evidence type="ECO:0000256" key="1">
    <source>
        <dbReference type="ARBA" id="ARBA00004141"/>
    </source>
</evidence>
<protein>
    <recommendedName>
        <fullName evidence="8">Major facilitator superfamily domain, general substrate transporter</fullName>
    </recommendedName>
</protein>
<dbReference type="GO" id="GO:0005886">
    <property type="term" value="C:plasma membrane"/>
    <property type="evidence" value="ECO:0007669"/>
    <property type="project" value="TreeGrafter"/>
</dbReference>
<comment type="subcellular location">
    <subcellularLocation>
        <location evidence="1">Membrane</location>
        <topology evidence="1">Multi-pass membrane protein</topology>
    </subcellularLocation>
</comment>
<evidence type="ECO:0000256" key="4">
    <source>
        <dbReference type="ARBA" id="ARBA00023136"/>
    </source>
</evidence>
<evidence type="ECO:0000313" key="7">
    <source>
        <dbReference type="Proteomes" id="UP000265618"/>
    </source>
</evidence>
<dbReference type="GO" id="GO:0022857">
    <property type="term" value="F:transmembrane transporter activity"/>
    <property type="evidence" value="ECO:0007669"/>
    <property type="project" value="TreeGrafter"/>
</dbReference>
<feature type="non-terminal residue" evidence="6">
    <location>
        <position position="302"/>
    </location>
</feature>
<dbReference type="SUPFAM" id="SSF103473">
    <property type="entry name" value="MFS general substrate transporter"/>
    <property type="match status" value="1"/>
</dbReference>
<dbReference type="EMBL" id="BDIP01003524">
    <property type="protein sequence ID" value="GIQ87820.1"/>
    <property type="molecule type" value="Genomic_DNA"/>
</dbReference>
<keyword evidence="7" id="KW-1185">Reference proteome</keyword>
<organism evidence="6 7">
    <name type="scientific">Kipferlia bialata</name>
    <dbReference type="NCBI Taxonomy" id="797122"/>
    <lineage>
        <taxon>Eukaryota</taxon>
        <taxon>Metamonada</taxon>
        <taxon>Carpediemonas-like organisms</taxon>
        <taxon>Kipferlia</taxon>
    </lineage>
</organism>
<dbReference type="InterPro" id="IPR036259">
    <property type="entry name" value="MFS_trans_sf"/>
</dbReference>
<keyword evidence="4 5" id="KW-0472">Membrane</keyword>
<evidence type="ECO:0000256" key="2">
    <source>
        <dbReference type="ARBA" id="ARBA00022692"/>
    </source>
</evidence>
<dbReference type="PANTHER" id="PTHR23501">
    <property type="entry name" value="MAJOR FACILITATOR SUPERFAMILY"/>
    <property type="match status" value="1"/>
</dbReference>
<dbReference type="Proteomes" id="UP000265618">
    <property type="component" value="Unassembled WGS sequence"/>
</dbReference>
<feature type="non-terminal residue" evidence="6">
    <location>
        <position position="1"/>
    </location>
</feature>
<feature type="transmembrane region" description="Helical" evidence="5">
    <location>
        <begin position="165"/>
        <end position="189"/>
    </location>
</feature>
<keyword evidence="3 5" id="KW-1133">Transmembrane helix</keyword>
<feature type="transmembrane region" description="Helical" evidence="5">
    <location>
        <begin position="100"/>
        <end position="125"/>
    </location>
</feature>
<feature type="transmembrane region" description="Helical" evidence="5">
    <location>
        <begin position="258"/>
        <end position="279"/>
    </location>
</feature>
<name>A0A9K3D503_9EUKA</name>
<reference evidence="6 7" key="1">
    <citation type="journal article" date="2018" name="PLoS ONE">
        <title>The draft genome of Kipferlia bialata reveals reductive genome evolution in fornicate parasites.</title>
        <authorList>
            <person name="Tanifuji G."/>
            <person name="Takabayashi S."/>
            <person name="Kume K."/>
            <person name="Takagi M."/>
            <person name="Nakayama T."/>
            <person name="Kamikawa R."/>
            <person name="Inagaki Y."/>
            <person name="Hashimoto T."/>
        </authorList>
    </citation>
    <scope>NUCLEOTIDE SEQUENCE [LARGE SCALE GENOMIC DNA]</scope>
    <source>
        <strain evidence="6">NY0173</strain>
    </source>
</reference>
<evidence type="ECO:0000256" key="3">
    <source>
        <dbReference type="ARBA" id="ARBA00022989"/>
    </source>
</evidence>
<dbReference type="PANTHER" id="PTHR23501:SF5">
    <property type="entry name" value="TRANSPORT PROTEIN"/>
    <property type="match status" value="1"/>
</dbReference>
<keyword evidence="2 5" id="KW-0812">Transmembrane</keyword>
<evidence type="ECO:0000256" key="5">
    <source>
        <dbReference type="SAM" id="Phobius"/>
    </source>
</evidence>
<feature type="transmembrane region" description="Helical" evidence="5">
    <location>
        <begin position="32"/>
        <end position="52"/>
    </location>
</feature>
<comment type="caution">
    <text evidence="6">The sequence shown here is derived from an EMBL/GenBank/DDBJ whole genome shotgun (WGS) entry which is preliminary data.</text>
</comment>
<dbReference type="OrthoDB" id="10642859at2759"/>
<dbReference type="Gene3D" id="1.20.1250.20">
    <property type="entry name" value="MFS general substrate transporter like domains"/>
    <property type="match status" value="1"/>
</dbReference>
<evidence type="ECO:0008006" key="8">
    <source>
        <dbReference type="Google" id="ProtNLM"/>
    </source>
</evidence>
<dbReference type="AlphaFoldDB" id="A0A9K3D503"/>